<comment type="caution">
    <text evidence="2">The sequence shown here is derived from an EMBL/GenBank/DDBJ whole genome shotgun (WGS) entry which is preliminary data.</text>
</comment>
<evidence type="ECO:0000259" key="1">
    <source>
        <dbReference type="Pfam" id="PF01936"/>
    </source>
</evidence>
<organism evidence="2 3">
    <name type="scientific">Microthlaspi erraticum</name>
    <dbReference type="NCBI Taxonomy" id="1685480"/>
    <lineage>
        <taxon>Eukaryota</taxon>
        <taxon>Viridiplantae</taxon>
        <taxon>Streptophyta</taxon>
        <taxon>Embryophyta</taxon>
        <taxon>Tracheophyta</taxon>
        <taxon>Spermatophyta</taxon>
        <taxon>Magnoliopsida</taxon>
        <taxon>eudicotyledons</taxon>
        <taxon>Gunneridae</taxon>
        <taxon>Pentapetalae</taxon>
        <taxon>rosids</taxon>
        <taxon>malvids</taxon>
        <taxon>Brassicales</taxon>
        <taxon>Brassicaceae</taxon>
        <taxon>Coluteocarpeae</taxon>
        <taxon>Microthlaspi</taxon>
    </lineage>
</organism>
<dbReference type="PANTHER" id="PTHR14379">
    <property type="entry name" value="LIMKAIN B LKAP"/>
    <property type="match status" value="1"/>
</dbReference>
<feature type="domain" description="NYN" evidence="1">
    <location>
        <begin position="255"/>
        <end position="376"/>
    </location>
</feature>
<dbReference type="GO" id="GO:0005777">
    <property type="term" value="C:peroxisome"/>
    <property type="evidence" value="ECO:0007669"/>
    <property type="project" value="InterPro"/>
</dbReference>
<gene>
    <name evidence="2" type="ORF">MERR_LOCUS37727</name>
</gene>
<dbReference type="InterPro" id="IPR021139">
    <property type="entry name" value="NYN"/>
</dbReference>
<accession>A0A6D2KN78</accession>
<dbReference type="InterPro" id="IPR024768">
    <property type="entry name" value="Marf1"/>
</dbReference>
<dbReference type="Pfam" id="PF01936">
    <property type="entry name" value="NYN"/>
    <property type="match status" value="1"/>
</dbReference>
<dbReference type="GO" id="GO:0004540">
    <property type="term" value="F:RNA nuclease activity"/>
    <property type="evidence" value="ECO:0007669"/>
    <property type="project" value="InterPro"/>
</dbReference>
<evidence type="ECO:0000313" key="2">
    <source>
        <dbReference type="EMBL" id="CAA7050492.1"/>
    </source>
</evidence>
<name>A0A6D2KN78_9BRAS</name>
<dbReference type="Proteomes" id="UP000467841">
    <property type="component" value="Unassembled WGS sequence"/>
</dbReference>
<dbReference type="PANTHER" id="PTHR14379:SF3">
    <property type="entry name" value="MEIOSIS REGULATOR AND MRNA STABILITY FACTOR 1"/>
    <property type="match status" value="1"/>
</dbReference>
<dbReference type="GO" id="GO:0010468">
    <property type="term" value="P:regulation of gene expression"/>
    <property type="evidence" value="ECO:0007669"/>
    <property type="project" value="InterPro"/>
</dbReference>
<sequence>MSSSPVETVMPNCPVERPDFQRERTMSSSPLETVNPDCPVMPNCPVKRPNFPECIGVFWDVVDFPFPEGLSPHMIYHTTRLFLHSLGCCGDMLIIAYVDMEQFDDKLVGVYEDAGIDIVPRLADKHTRYRSTSLDIAMWEVDMCDYDFHAKTLMVLSKEIEKESLFSTFLESMATPCHHVFVTIDHDPPPNSWLEQIRFDLLLDHIDQSETSLSSSDCKRKREEESIYNYSHETMPSCPIIPDSTAESTSEKCSTHVFWDGVDFPLPYNDAYMVLQTSLQAHGLPGELSLAAYVHHADFCGVTETDRITIIPCQGDEEARFHAILVDIVLWAMENPATYFEPKTLMVISKNIKQGTDFLNALEALDSRHYNVILGMPDPEDLSSPMTIKSLDMDCAQLYLARRSRRPERVVSGFSNGLASLDCEGFCDSIAKAETMIFWDVHGCPADFSIVKQVLHNKGYDGSVIIRPYVPYQHEDASLDKKKFGRFKSIIRVRSQGDAKYAKVTRMLLDIVFWAMNNDGMPQNLMLISKPCEDTTKCDAVIQALERRGINIIFRPSDQVASVDQSTISRFESLCKSPPVGAEKLINQSRILTDLSRELAWNDVVVFWLADNCPTNSGKIWYNIKSALEKKGYRSIISTFTVYIDKRKYSDEMRDVFNKAGVHDKIISEEDRLGKVTTMLLDMICWRRGLWRPPNFLVISEPFTDPICDMVVEGLKLRGCNVLFELPDYMLTFGRSRWSAKSLLHASCTAPS</sequence>
<dbReference type="EMBL" id="CACVBM020001451">
    <property type="protein sequence ID" value="CAA7050492.1"/>
    <property type="molecule type" value="Genomic_DNA"/>
</dbReference>
<dbReference type="OrthoDB" id="1034210at2759"/>
<proteinExistence type="predicted"/>
<keyword evidence="3" id="KW-1185">Reference proteome</keyword>
<dbReference type="AlphaFoldDB" id="A0A6D2KN78"/>
<dbReference type="CDD" id="cd10910">
    <property type="entry name" value="PIN_limkain_b1_N_like"/>
    <property type="match status" value="1"/>
</dbReference>
<reference evidence="2" key="1">
    <citation type="submission" date="2020-01" db="EMBL/GenBank/DDBJ databases">
        <authorList>
            <person name="Mishra B."/>
        </authorList>
    </citation>
    <scope>NUCLEOTIDE SEQUENCE [LARGE SCALE GENOMIC DNA]</scope>
</reference>
<protein>
    <recommendedName>
        <fullName evidence="1">NYN domain-containing protein</fullName>
    </recommendedName>
</protein>
<evidence type="ECO:0000313" key="3">
    <source>
        <dbReference type="Proteomes" id="UP000467841"/>
    </source>
</evidence>